<dbReference type="AlphaFoldDB" id="C7RNF0"/>
<name>C7RNF0_ACCRE</name>
<dbReference type="InterPro" id="IPR050832">
    <property type="entry name" value="Bact_Acetyltransf"/>
</dbReference>
<evidence type="ECO:0000256" key="1">
    <source>
        <dbReference type="ARBA" id="ARBA00022679"/>
    </source>
</evidence>
<keyword evidence="2" id="KW-0012">Acyltransferase</keyword>
<reference evidence="4" key="1">
    <citation type="submission" date="2009-08" db="EMBL/GenBank/DDBJ databases">
        <authorList>
            <consortium name="US DOE Joint Genome Institute"/>
            <person name="Lucas S."/>
            <person name="Copeland A."/>
            <person name="Lapidus A."/>
            <person name="Glavina del Rio T."/>
            <person name="Dalin E."/>
            <person name="Tice H."/>
            <person name="Bruce D."/>
            <person name="Barry K."/>
            <person name="Pitluck S."/>
            <person name="Lowry S."/>
            <person name="Larimer F."/>
            <person name="Land M."/>
            <person name="Hauser L."/>
            <person name="Kyrpides N."/>
            <person name="Ivanova N."/>
            <person name="McMahon K.D."/>
            <person name="Hugenholtz P."/>
        </authorList>
    </citation>
    <scope>NUCLEOTIDE SEQUENCE</scope>
    <source>
        <strain evidence="4">UW-1</strain>
    </source>
</reference>
<dbReference type="KEGG" id="app:CAP2UW1_4094"/>
<dbReference type="eggNOG" id="COG1246">
    <property type="taxonomic scope" value="Bacteria"/>
</dbReference>
<evidence type="ECO:0000259" key="3">
    <source>
        <dbReference type="PROSITE" id="PS51186"/>
    </source>
</evidence>
<dbReference type="GO" id="GO:0016747">
    <property type="term" value="F:acyltransferase activity, transferring groups other than amino-acyl groups"/>
    <property type="evidence" value="ECO:0007669"/>
    <property type="project" value="InterPro"/>
</dbReference>
<reference evidence="4" key="2">
    <citation type="submission" date="2009-09" db="EMBL/GenBank/DDBJ databases">
        <title>Complete sequence of chromosome of Candidatus Accumulibacter phosphatis clade IIA str. UW-1.</title>
        <authorList>
            <consortium name="US DOE Joint Genome Institute"/>
            <person name="Martin H.G."/>
            <person name="Ivanova N."/>
            <person name="Kunin V."/>
            <person name="Warnecke F."/>
            <person name="Barry K."/>
            <person name="He S."/>
            <person name="Salamov A."/>
            <person name="Szeto E."/>
            <person name="Dalin E."/>
            <person name="Pangilinan J.L."/>
            <person name="Lapidus A."/>
            <person name="Lowry S."/>
            <person name="Kyrpides N.C."/>
            <person name="McMahon K.D."/>
            <person name="Hugenholtz P."/>
        </authorList>
    </citation>
    <scope>NUCLEOTIDE SEQUENCE [LARGE SCALE GENOMIC DNA]</scope>
    <source>
        <strain evidence="4">UW-1</strain>
    </source>
</reference>
<dbReference type="OrthoDB" id="5197788at2"/>
<dbReference type="PROSITE" id="PS51186">
    <property type="entry name" value="GNAT"/>
    <property type="match status" value="1"/>
</dbReference>
<dbReference type="SUPFAM" id="SSF55729">
    <property type="entry name" value="Acyl-CoA N-acyltransferases (Nat)"/>
    <property type="match status" value="1"/>
</dbReference>
<keyword evidence="1 4" id="KW-0808">Transferase</keyword>
<dbReference type="HOGENOM" id="CLU_120387_0_0_4"/>
<dbReference type="Gene3D" id="3.40.630.30">
    <property type="match status" value="1"/>
</dbReference>
<feature type="domain" description="N-acetyltransferase" evidence="3">
    <location>
        <begin position="4"/>
        <end position="147"/>
    </location>
</feature>
<dbReference type="Pfam" id="PF00583">
    <property type="entry name" value="Acetyltransf_1"/>
    <property type="match status" value="1"/>
</dbReference>
<dbReference type="InterPro" id="IPR016181">
    <property type="entry name" value="Acyl_CoA_acyltransferase"/>
</dbReference>
<protein>
    <submittedName>
        <fullName evidence="4">GCN5-related N-acetyltransferase</fullName>
    </submittedName>
</protein>
<sequence length="152" mass="16546">MTAGLPRQAEAHDLPELVALLAECALPFGDLTETHLREFLVCRDGGRLVATAGLELCDDAVLLRSLAVAATHRGRGLATRLVDALERRARAKRQRVMFLLTKTVPGFFAARGFRPVERQLVPAAIATTTEFRSLCPASALCMRKRLDGEAPP</sequence>
<accession>C7RNF0</accession>
<dbReference type="InterPro" id="IPR000182">
    <property type="entry name" value="GNAT_dom"/>
</dbReference>
<dbReference type="CDD" id="cd04301">
    <property type="entry name" value="NAT_SF"/>
    <property type="match status" value="1"/>
</dbReference>
<organism evidence="4">
    <name type="scientific">Accumulibacter regalis</name>
    <dbReference type="NCBI Taxonomy" id="522306"/>
    <lineage>
        <taxon>Bacteria</taxon>
        <taxon>Pseudomonadati</taxon>
        <taxon>Pseudomonadota</taxon>
        <taxon>Betaproteobacteria</taxon>
        <taxon>Candidatus Accumulibacter</taxon>
    </lineage>
</organism>
<evidence type="ECO:0000256" key="2">
    <source>
        <dbReference type="ARBA" id="ARBA00023315"/>
    </source>
</evidence>
<dbReference type="STRING" id="522306.CAP2UW1_4094"/>
<dbReference type="PANTHER" id="PTHR43877">
    <property type="entry name" value="AMINOALKYLPHOSPHONATE N-ACETYLTRANSFERASE-RELATED-RELATED"/>
    <property type="match status" value="1"/>
</dbReference>
<evidence type="ECO:0000313" key="4">
    <source>
        <dbReference type="EMBL" id="ACV37336.1"/>
    </source>
</evidence>
<dbReference type="NCBIfam" id="NF040501">
    <property type="entry name" value="resist_ArsN2"/>
    <property type="match status" value="1"/>
</dbReference>
<dbReference type="EMBL" id="CP001715">
    <property type="protein sequence ID" value="ACV37336.1"/>
    <property type="molecule type" value="Genomic_DNA"/>
</dbReference>
<proteinExistence type="predicted"/>
<gene>
    <name evidence="4" type="ordered locus">CAP2UW1_4094</name>
</gene>